<evidence type="ECO:0000313" key="5">
    <source>
        <dbReference type="Proteomes" id="UP001642484"/>
    </source>
</evidence>
<keyword evidence="2" id="KW-0808">Transferase</keyword>
<comment type="caution">
    <text evidence="4">The sequence shown here is derived from an EMBL/GenBank/DDBJ whole genome shotgun (WGS) entry which is preliminary data.</text>
</comment>
<evidence type="ECO:0000256" key="3">
    <source>
        <dbReference type="SAM" id="MobiDB-lite"/>
    </source>
</evidence>
<proteinExistence type="predicted"/>
<evidence type="ECO:0000256" key="2">
    <source>
        <dbReference type="ARBA" id="ARBA00022679"/>
    </source>
</evidence>
<sequence>MIQSDSEPGDTGAIIPASDNDDDGEILLATSSEEDGCVEPPVKKRAYSKGRTEGDKLHFLQQPVCRFAHMRLYSIGSSALQNMRRGDPAFTMHSGRLQEPKHPSLGVSMVRSSVNQRWPSIMSFFWLLWISCAEVLPVKFTMPGNRDGGFYESTMSADPEFQERYVQNFLGCLERNYDVNPVNHGGPGTFAGPRRYLEWQKPMDLFIQYQAYCEAAGLATAAFTTFRRVMKSIFASHLRFRDKGDFGQCDVCHKLRKRIRSATTKQLKAINIRLYSQHLLQQWSDRQFYWNHRTLSRNYFSQGLHFSKRFAGSDLASSVITVIQDGMDQAKLRIPKWGYAKLSKAATKLYRPATHLLASWLHGFRLFLYLSDEDLKKNSETQLETLFCARKDLGADVLDNVHHLEEYGPRWTPHDEDVFLVTKRWLSDSEIQRAMVVVPASEPEEDHAMLYASDDDAAQHDFVPHGRLPPIQGEPSVEAFVNDFVHNPAFSQLRGKLVQLRFMAEIDKGKQRYLSKNFPGVPIFEDVWEMRKTHARTSAGSVTDPECSSGRGYIGMEEYVKHHRYEIIKARLEGLGYHVVGGLFNTADYGLPQQRNRAWLLCHLRSEVQSTPAQITSDVWAFRRCYVNLRSCVDLARGHVETKAKKKDTKDCDPKWAAGFAEQCDIFGKAKLQKLVRDLKPRAKGCSDREVRILAVAVENLRANHGFDALGQLAIIQDQNFTRATFPKSDFYTTCCVIPGGKYVEMARLQGVGAPEWTKYAMGDESEHAMKNFIGNAFLRRVFSSASQCTLQHWSRSCATGSHILEKLGMERLQLRDWITLVHQGRHGFPEKRKFPLADGGSFLDVVQRCFGDEDVMIEDSLELVKKLGIMDSSSTVEDFSNKYLTMQEWDWPPTPGSFLKTSILQWSFTGTSFWRIPDMNTVMDIAKSIALVGWRDESRMDGLWGEIIGMRIVPGGAEHKMQYVQGALYFDDGGMRGLACALVWCALIHHGSTLKDEDFINPSVAELARSLLAIPTFYKNQSQDEGIEMIRRIIKQNVDAKKQAVSSYEWSMILKNLGALNNTLSKDLTVQDAMDLYNANPEVAAHGGTGKEKTGSGSLVLDGKKQYAIKHWFELTSKEAHEQVGISLRDSAFQYGPFGEQLSMYKFLFLESTQNLTAMTICDMQPVSNEPTITINWQLPLDGPTQGLLFKRIRIAFERATAIIDQPSDRKRYRMSEEDLLNLRNLICVWQQIKSFCSTRVKHFDELEAAISNGNGRDHELQAVLDARPQQFAVSMLSSAAKEAQEAQETSVCMEVEKERVAVRDARWVYFQQALRRDQEKLRLAKDAPSKLESLKHRKQILWRLEQAKVGEKVIKSYRDKYLRTDLVSKPELAQQKVNEYRSFVAQCAGVKADQELYCIVVVDLNVPGAKSSETLQDLCSTLQFANDLAPSRSCALLELPEIPKKTSKRGLADEENEIQSCLWSLRQSCDARWICPFSIHPAADAQTNRRRFNSGRLVCNIDSSSENIFLTASELGTCGRPLQAETDLTLPLSKEMILPESLEADSDLKQAERQRPSNEACQAQKGTKRWCALLSSLLTMSGDIMKNKPCIVLNLTGYIEDVGCAVFEMRLANQEFKGGFRTENLYYQSVQWIMKDEFGHARLTREITDAWTARRFEHGGHRFNVEAPELSQEEIDSIPGARASLGNLDSFKFEILERIGDRMMIKGDEHKFWSSQTGNILTEYETLRQEHVALVGQSSTAVVASATTAEEADNASTDGPTDSPAALELDSCAALESQHGIELRCASECAQVELVLAKDKSVWLLPSQNKTIAKHCVIGGFGTGQWLPEAECSEPGIPFACPHGDRTLFQLDEASFAAEAQGFQTMTLYKLLLRAEREKNLTEHRLSFMDIKRKPTVEAGEDGFEVTIKAAMTFRCLRDPRSFAEDKTERITAKNFFAKCVGPTLPKEMAQPVCRYRFERVGQNFKVQRPYMITTRGLTLHKDKPLKLT</sequence>
<reference evidence="4 5" key="1">
    <citation type="submission" date="2024-02" db="EMBL/GenBank/DDBJ databases">
        <authorList>
            <person name="Chen Y."/>
            <person name="Shah S."/>
            <person name="Dougan E. K."/>
            <person name="Thang M."/>
            <person name="Chan C."/>
        </authorList>
    </citation>
    <scope>NUCLEOTIDE SEQUENCE [LARGE SCALE GENOMIC DNA]</scope>
</reference>
<feature type="region of interest" description="Disordered" evidence="3">
    <location>
        <begin position="1"/>
        <end position="24"/>
    </location>
</feature>
<protein>
    <submittedName>
        <fullName evidence="4">Uncharacterized protein</fullName>
    </submittedName>
</protein>
<keyword evidence="5" id="KW-1185">Reference proteome</keyword>
<dbReference type="EMBL" id="CAXAMN010021784">
    <property type="protein sequence ID" value="CAK9063378.1"/>
    <property type="molecule type" value="Genomic_DNA"/>
</dbReference>
<dbReference type="SUPFAM" id="SSF53335">
    <property type="entry name" value="S-adenosyl-L-methionine-dependent methyltransferases"/>
    <property type="match status" value="1"/>
</dbReference>
<dbReference type="Proteomes" id="UP001642484">
    <property type="component" value="Unassembled WGS sequence"/>
</dbReference>
<dbReference type="InterPro" id="IPR001525">
    <property type="entry name" value="C5_MeTfrase"/>
</dbReference>
<evidence type="ECO:0000256" key="1">
    <source>
        <dbReference type="ARBA" id="ARBA00022603"/>
    </source>
</evidence>
<keyword evidence="1" id="KW-0489">Methyltransferase</keyword>
<gene>
    <name evidence="4" type="ORF">CCMP2556_LOCUS31153</name>
</gene>
<dbReference type="InterPro" id="IPR029063">
    <property type="entry name" value="SAM-dependent_MTases_sf"/>
</dbReference>
<name>A0ABP0NIW3_9DINO</name>
<evidence type="ECO:0000313" key="4">
    <source>
        <dbReference type="EMBL" id="CAK9063378.1"/>
    </source>
</evidence>
<accession>A0ABP0NIW3</accession>
<organism evidence="4 5">
    <name type="scientific">Durusdinium trenchii</name>
    <dbReference type="NCBI Taxonomy" id="1381693"/>
    <lineage>
        <taxon>Eukaryota</taxon>
        <taxon>Sar</taxon>
        <taxon>Alveolata</taxon>
        <taxon>Dinophyceae</taxon>
        <taxon>Suessiales</taxon>
        <taxon>Symbiodiniaceae</taxon>
        <taxon>Durusdinium</taxon>
    </lineage>
</organism>
<dbReference type="Gene3D" id="3.40.50.150">
    <property type="entry name" value="Vaccinia Virus protein VP39"/>
    <property type="match status" value="1"/>
</dbReference>
<dbReference type="Pfam" id="PF00145">
    <property type="entry name" value="DNA_methylase"/>
    <property type="match status" value="1"/>
</dbReference>